<organism evidence="2 3">
    <name type="scientific">Pseudomonas asturiensis</name>
    <dbReference type="NCBI Taxonomy" id="1190415"/>
    <lineage>
        <taxon>Bacteria</taxon>
        <taxon>Pseudomonadati</taxon>
        <taxon>Pseudomonadota</taxon>
        <taxon>Gammaproteobacteria</taxon>
        <taxon>Pseudomonadales</taxon>
        <taxon>Pseudomonadaceae</taxon>
        <taxon>Pseudomonas</taxon>
    </lineage>
</organism>
<dbReference type="RefSeq" id="WP_073168670.1">
    <property type="nucleotide sequence ID" value="NZ_FRDA01000009.1"/>
</dbReference>
<feature type="transmembrane region" description="Helical" evidence="1">
    <location>
        <begin position="42"/>
        <end position="61"/>
    </location>
</feature>
<name>A0A1M7PA59_9PSED</name>
<keyword evidence="1" id="KW-0812">Transmembrane</keyword>
<protein>
    <submittedName>
        <fullName evidence="2">Uncharacterized protein</fullName>
    </submittedName>
</protein>
<dbReference type="OrthoDB" id="7018273at2"/>
<keyword evidence="1" id="KW-0472">Membrane</keyword>
<evidence type="ECO:0000256" key="1">
    <source>
        <dbReference type="SAM" id="Phobius"/>
    </source>
</evidence>
<evidence type="ECO:0000313" key="2">
    <source>
        <dbReference type="EMBL" id="SHN13696.1"/>
    </source>
</evidence>
<dbReference type="Proteomes" id="UP000183983">
    <property type="component" value="Unassembled WGS sequence"/>
</dbReference>
<gene>
    <name evidence="2" type="ORF">SAMN05216593_10946</name>
</gene>
<dbReference type="EMBL" id="FRDA01000009">
    <property type="protein sequence ID" value="SHN13696.1"/>
    <property type="molecule type" value="Genomic_DNA"/>
</dbReference>
<sequence>MEGLLELALQAICYPIGWPIVKLLTWGKYPLPGSWFSETAPAQWTVGAGLAVLVILMMVLFGQFAV</sequence>
<dbReference type="AlphaFoldDB" id="A0A1M7PA59"/>
<evidence type="ECO:0000313" key="3">
    <source>
        <dbReference type="Proteomes" id="UP000183983"/>
    </source>
</evidence>
<accession>A0A1M7PA59</accession>
<dbReference type="STRING" id="1190415.SAMN05216593_10946"/>
<keyword evidence="1" id="KW-1133">Transmembrane helix</keyword>
<reference evidence="2 3" key="1">
    <citation type="submission" date="2016-11" db="EMBL/GenBank/DDBJ databases">
        <authorList>
            <person name="Jaros S."/>
            <person name="Januszkiewicz K."/>
            <person name="Wedrychowicz H."/>
        </authorList>
    </citation>
    <scope>NUCLEOTIDE SEQUENCE [LARGE SCALE GENOMIC DNA]</scope>
    <source>
        <strain evidence="2 3">LMG 26898</strain>
    </source>
</reference>
<proteinExistence type="predicted"/>